<organism evidence="1 2">
    <name type="scientific">Xylona heveae (strain CBS 132557 / TC161)</name>
    <dbReference type="NCBI Taxonomy" id="1328760"/>
    <lineage>
        <taxon>Eukaryota</taxon>
        <taxon>Fungi</taxon>
        <taxon>Dikarya</taxon>
        <taxon>Ascomycota</taxon>
        <taxon>Pezizomycotina</taxon>
        <taxon>Xylonomycetes</taxon>
        <taxon>Xylonales</taxon>
        <taxon>Xylonaceae</taxon>
        <taxon>Xylona</taxon>
    </lineage>
</organism>
<dbReference type="InterPro" id="IPR055323">
    <property type="entry name" value="C57A10.07/YOR238W"/>
</dbReference>
<name>A0A164ZGE8_XYLHT</name>
<dbReference type="OrthoDB" id="4347at2759"/>
<dbReference type="PANTHER" id="PTHR28110:SF1">
    <property type="entry name" value="TRANSMEMBRANE PROTEIN"/>
    <property type="match status" value="1"/>
</dbReference>
<evidence type="ECO:0000313" key="2">
    <source>
        <dbReference type="Proteomes" id="UP000076632"/>
    </source>
</evidence>
<dbReference type="STRING" id="1328760.A0A164ZGE8"/>
<dbReference type="AlphaFoldDB" id="A0A164ZGE8"/>
<proteinExistence type="predicted"/>
<reference evidence="1 2" key="1">
    <citation type="journal article" date="2016" name="Fungal Biol.">
        <title>The genome of Xylona heveae provides a window into fungal endophytism.</title>
        <authorList>
            <person name="Gazis R."/>
            <person name="Kuo A."/>
            <person name="Riley R."/>
            <person name="LaButti K."/>
            <person name="Lipzen A."/>
            <person name="Lin J."/>
            <person name="Amirebrahimi M."/>
            <person name="Hesse C.N."/>
            <person name="Spatafora J.W."/>
            <person name="Henrissat B."/>
            <person name="Hainaut M."/>
            <person name="Grigoriev I.V."/>
            <person name="Hibbett D.S."/>
        </authorList>
    </citation>
    <scope>NUCLEOTIDE SEQUENCE [LARGE SCALE GENOMIC DNA]</scope>
    <source>
        <strain evidence="1 2">TC161</strain>
    </source>
</reference>
<protein>
    <recommendedName>
        <fullName evidence="3">DUF218 domain-containing protein</fullName>
    </recommendedName>
</protein>
<dbReference type="GO" id="GO:0005737">
    <property type="term" value="C:cytoplasm"/>
    <property type="evidence" value="ECO:0007669"/>
    <property type="project" value="TreeGrafter"/>
</dbReference>
<dbReference type="InParanoid" id="A0A164ZGE8"/>
<keyword evidence="2" id="KW-1185">Reference proteome</keyword>
<dbReference type="PANTHER" id="PTHR28110">
    <property type="entry name" value="TRANSMEMBRANE PROTEIN"/>
    <property type="match status" value="1"/>
</dbReference>
<dbReference type="OMA" id="VCCHAIF"/>
<dbReference type="FunCoup" id="A0A164ZGE8">
    <property type="interactions" value="52"/>
</dbReference>
<dbReference type="EMBL" id="KV407468">
    <property type="protein sequence ID" value="KZF19071.1"/>
    <property type="molecule type" value="Genomic_DNA"/>
</dbReference>
<accession>A0A164ZGE8</accession>
<dbReference type="RefSeq" id="XP_018184626.1">
    <property type="nucleotide sequence ID" value="XM_018331380.1"/>
</dbReference>
<dbReference type="GeneID" id="28896517"/>
<gene>
    <name evidence="1" type="ORF">L228DRAFT_242102</name>
</gene>
<evidence type="ECO:0008006" key="3">
    <source>
        <dbReference type="Google" id="ProtNLM"/>
    </source>
</evidence>
<dbReference type="Proteomes" id="UP000076632">
    <property type="component" value="Unassembled WGS sequence"/>
</dbReference>
<sequence>MESNPQGNAAELIIVCCHAIWLGGPSNGWDESEWLIEPFQKGETPIYIEHIKAGIKALSQAPAGSLLVFSGGPTKAAAGALAEGQSYLNLAQANEYFPKTTTTTIDQSAVTAENLATDSYQNVLFSLLLFRRLRGFYPTRLVIVSHEFKRARFTDLHCRAIKWPLERVEYIGINPPPEVTPPDTLVAAEAKSGFGLWKSDLYGTGKILHEKRVKRAWKAADAYGVVQYICGDLSDVQGDTHEKALEASVMHLLRWTGGSSGVEVFPERLPWEDDDAAV</sequence>
<evidence type="ECO:0000313" key="1">
    <source>
        <dbReference type="EMBL" id="KZF19071.1"/>
    </source>
</evidence>